<dbReference type="PaxDb" id="121845-A0A3Q0IRZ4"/>
<dbReference type="InterPro" id="IPR001849">
    <property type="entry name" value="PH_domain"/>
</dbReference>
<dbReference type="GeneID" id="113466309"/>
<sequence>MFTCFWQLMSWLDPPVASPPTVFNMTTLKKTPNTVTTQPVGRRRPRLSPSSTPLRSPVVKRHPSAPVTLQGWLHKQGSEGLMLWKKRWFVLSDY</sequence>
<feature type="region of interest" description="Disordered" evidence="1">
    <location>
        <begin position="33"/>
        <end position="60"/>
    </location>
</feature>
<dbReference type="Proteomes" id="UP000079169">
    <property type="component" value="Unplaced"/>
</dbReference>
<dbReference type="PANTHER" id="PTHR12752:SF9">
    <property type="entry name" value="KRAMER, ISOFORM I"/>
    <property type="match status" value="1"/>
</dbReference>
<name>A0A3Q0IRZ4_DIACI</name>
<dbReference type="PANTHER" id="PTHR12752">
    <property type="entry name" value="PHOSPHOINOSITOL 3-PHOSPHATE-BINDING PROTEIN"/>
    <property type="match status" value="1"/>
</dbReference>
<proteinExistence type="predicted"/>
<dbReference type="Gene3D" id="2.30.29.30">
    <property type="entry name" value="Pleckstrin-homology domain (PH domain)/Phosphotyrosine-binding domain (PTB)"/>
    <property type="match status" value="1"/>
</dbReference>
<evidence type="ECO:0000259" key="2">
    <source>
        <dbReference type="PROSITE" id="PS50003"/>
    </source>
</evidence>
<gene>
    <name evidence="4" type="primary">LOC113466309</name>
</gene>
<protein>
    <submittedName>
        <fullName evidence="4">Pleckstrin homology domain-containing family A member 7-like</fullName>
    </submittedName>
</protein>
<dbReference type="STRING" id="121845.A0A3Q0IRZ4"/>
<dbReference type="PROSITE" id="PS50003">
    <property type="entry name" value="PH_DOMAIN"/>
    <property type="match status" value="1"/>
</dbReference>
<dbReference type="SUPFAM" id="SSF50729">
    <property type="entry name" value="PH domain-like"/>
    <property type="match status" value="1"/>
</dbReference>
<dbReference type="RefSeq" id="XP_026677398.1">
    <property type="nucleotide sequence ID" value="XM_026821597.1"/>
</dbReference>
<dbReference type="KEGG" id="dci:113466309"/>
<evidence type="ECO:0000313" key="3">
    <source>
        <dbReference type="Proteomes" id="UP000079169"/>
    </source>
</evidence>
<dbReference type="InterPro" id="IPR011993">
    <property type="entry name" value="PH-like_dom_sf"/>
</dbReference>
<feature type="domain" description="PH" evidence="2">
    <location>
        <begin position="66"/>
        <end position="94"/>
    </location>
</feature>
<reference evidence="4" key="1">
    <citation type="submission" date="2025-08" db="UniProtKB">
        <authorList>
            <consortium name="RefSeq"/>
        </authorList>
    </citation>
    <scope>IDENTIFICATION</scope>
</reference>
<evidence type="ECO:0000256" key="1">
    <source>
        <dbReference type="SAM" id="MobiDB-lite"/>
    </source>
</evidence>
<feature type="compositionally biased region" description="Low complexity" evidence="1">
    <location>
        <begin position="47"/>
        <end position="57"/>
    </location>
</feature>
<evidence type="ECO:0000313" key="4">
    <source>
        <dbReference type="RefSeq" id="XP_026677398.1"/>
    </source>
</evidence>
<accession>A0A3Q0IRZ4</accession>
<organism evidence="3 4">
    <name type="scientific">Diaphorina citri</name>
    <name type="common">Asian citrus psyllid</name>
    <dbReference type="NCBI Taxonomy" id="121845"/>
    <lineage>
        <taxon>Eukaryota</taxon>
        <taxon>Metazoa</taxon>
        <taxon>Ecdysozoa</taxon>
        <taxon>Arthropoda</taxon>
        <taxon>Hexapoda</taxon>
        <taxon>Insecta</taxon>
        <taxon>Pterygota</taxon>
        <taxon>Neoptera</taxon>
        <taxon>Paraneoptera</taxon>
        <taxon>Hemiptera</taxon>
        <taxon>Sternorrhyncha</taxon>
        <taxon>Psylloidea</taxon>
        <taxon>Psyllidae</taxon>
        <taxon>Diaphorininae</taxon>
        <taxon>Diaphorina</taxon>
    </lineage>
</organism>
<dbReference type="AlphaFoldDB" id="A0A3Q0IRZ4"/>
<keyword evidence="3" id="KW-1185">Reference proteome</keyword>